<feature type="transmembrane region" description="Helical" evidence="1">
    <location>
        <begin position="315"/>
        <end position="333"/>
    </location>
</feature>
<dbReference type="AlphaFoldDB" id="A0A250IIF7"/>
<feature type="domain" description="DUF418" evidence="2">
    <location>
        <begin position="254"/>
        <end position="421"/>
    </location>
</feature>
<feature type="transmembrane region" description="Helical" evidence="1">
    <location>
        <begin position="237"/>
        <end position="255"/>
    </location>
</feature>
<dbReference type="Proteomes" id="UP000217289">
    <property type="component" value="Chromosome"/>
</dbReference>
<sequence>MTPAPAPPLPQAEARPIDATDRIVLLDVLRGFALAGVFVSNTFVWFTGRVFVPREQALAALKTAPWWDQVALHGFGALVSGRFISLFSFLFGLGFSVQLLRAESRGVSVVPLYVRRLCVMLLIGGVHLTALWYGDILTTYATVGFLLLLFRGRSDKTLFIWAVVLILVLPPLVASAMRWLPPLLAGNPGGAEEVAREAMARREAAQVERGRVFMSGTYVEVVRTNVSYYFGDFIRGMPPMLGALFGRFLLGFLAGRRRLFHDAAQHLPFFRKLLRWSLLVGGVASIIGLVAQHLVRQKVLSPQGASQLLLIPVRQLGELGLAAFYASGLVLLFHRETWTRRLRVLAPVGRMALTNYLCQSMLGLFVYYGIGLGLMGKVGPAASIALTLCLFSLQVAFSHWWLARFRFGPAEWVWRSLTYGKAQPMRRAEATTSPAH</sequence>
<feature type="transmembrane region" description="Helical" evidence="1">
    <location>
        <begin position="130"/>
        <end position="150"/>
    </location>
</feature>
<dbReference type="EMBL" id="CP022163">
    <property type="protein sequence ID" value="ATB31000.1"/>
    <property type="molecule type" value="Genomic_DNA"/>
</dbReference>
<name>A0A250IIF7_9BACT</name>
<dbReference type="InterPro" id="IPR052529">
    <property type="entry name" value="Bact_Transport_Assoc"/>
</dbReference>
<keyword evidence="1" id="KW-0812">Transmembrane</keyword>
<dbReference type="PANTHER" id="PTHR30590:SF2">
    <property type="entry name" value="INNER MEMBRANE PROTEIN"/>
    <property type="match status" value="1"/>
</dbReference>
<feature type="transmembrane region" description="Helical" evidence="1">
    <location>
        <begin position="276"/>
        <end position="295"/>
    </location>
</feature>
<organism evidence="3 4">
    <name type="scientific">Melittangium boletus DSM 14713</name>
    <dbReference type="NCBI Taxonomy" id="1294270"/>
    <lineage>
        <taxon>Bacteria</taxon>
        <taxon>Pseudomonadati</taxon>
        <taxon>Myxococcota</taxon>
        <taxon>Myxococcia</taxon>
        <taxon>Myxococcales</taxon>
        <taxon>Cystobacterineae</taxon>
        <taxon>Archangiaceae</taxon>
        <taxon>Melittangium</taxon>
    </lineage>
</organism>
<dbReference type="InterPro" id="IPR007349">
    <property type="entry name" value="DUF418"/>
</dbReference>
<dbReference type="Pfam" id="PF04235">
    <property type="entry name" value="DUF418"/>
    <property type="match status" value="1"/>
</dbReference>
<evidence type="ECO:0000313" key="3">
    <source>
        <dbReference type="EMBL" id="ATB31000.1"/>
    </source>
</evidence>
<feature type="transmembrane region" description="Helical" evidence="1">
    <location>
        <begin position="353"/>
        <end position="375"/>
    </location>
</feature>
<evidence type="ECO:0000256" key="1">
    <source>
        <dbReference type="SAM" id="Phobius"/>
    </source>
</evidence>
<dbReference type="PANTHER" id="PTHR30590">
    <property type="entry name" value="INNER MEMBRANE PROTEIN"/>
    <property type="match status" value="1"/>
</dbReference>
<dbReference type="OrthoDB" id="9807744at2"/>
<dbReference type="RefSeq" id="WP_095979385.1">
    <property type="nucleotide sequence ID" value="NZ_CP022163.1"/>
</dbReference>
<keyword evidence="1" id="KW-1133">Transmembrane helix</keyword>
<protein>
    <recommendedName>
        <fullName evidence="2">DUF418 domain-containing protein</fullName>
    </recommendedName>
</protein>
<proteinExistence type="predicted"/>
<evidence type="ECO:0000259" key="2">
    <source>
        <dbReference type="Pfam" id="PF04235"/>
    </source>
</evidence>
<feature type="transmembrane region" description="Helical" evidence="1">
    <location>
        <begin position="32"/>
        <end position="52"/>
    </location>
</feature>
<dbReference type="KEGG" id="mbd:MEBOL_004462"/>
<evidence type="ECO:0000313" key="4">
    <source>
        <dbReference type="Proteomes" id="UP000217289"/>
    </source>
</evidence>
<feature type="transmembrane region" description="Helical" evidence="1">
    <location>
        <begin position="381"/>
        <end position="402"/>
    </location>
</feature>
<reference evidence="3 4" key="1">
    <citation type="submission" date="2017-06" db="EMBL/GenBank/DDBJ databases">
        <authorList>
            <person name="Kim H.J."/>
            <person name="Triplett B.A."/>
        </authorList>
    </citation>
    <scope>NUCLEOTIDE SEQUENCE [LARGE SCALE GENOMIC DNA]</scope>
    <source>
        <strain evidence="3 4">DSM 14713</strain>
    </source>
</reference>
<accession>A0A250IIF7</accession>
<feature type="transmembrane region" description="Helical" evidence="1">
    <location>
        <begin position="72"/>
        <end position="95"/>
    </location>
</feature>
<keyword evidence="4" id="KW-1185">Reference proteome</keyword>
<feature type="transmembrane region" description="Helical" evidence="1">
    <location>
        <begin position="157"/>
        <end position="180"/>
    </location>
</feature>
<gene>
    <name evidence="3" type="ORF">MEBOL_004462</name>
</gene>
<keyword evidence="1" id="KW-0472">Membrane</keyword>